<name>A0A1G8FDD9_9FLAO</name>
<reference evidence="2" key="1">
    <citation type="submission" date="2016-10" db="EMBL/GenBank/DDBJ databases">
        <authorList>
            <person name="Varghese N."/>
            <person name="Submissions S."/>
        </authorList>
    </citation>
    <scope>NUCLEOTIDE SEQUENCE [LARGE SCALE GENOMIC DNA]</scope>
    <source>
        <strain evidence="2">DSM 15363</strain>
    </source>
</reference>
<sequence length="233" mass="27477">MRYIYLLIILCCFSCNNERVLYLPEIENAEITEVLDVSPAYIFYDETQPDSTLLNRKNLIITTNWLVNIDKRLTLEQAIPHIKFLQDKKRNAEMHKNEDAKNYFTCNDTRIGNLGFLEFTDVLYKENIKIDTVYHKYNMPTEENLKRIAGFHASSTIPLIFKDSNHFEIGEQESNINKLKNELDKLTEINFIGIHLQLYFNNNLSFQDYITIKRRVNSLTSDLISVDLNEFIY</sequence>
<dbReference type="EMBL" id="FNCZ01000004">
    <property type="protein sequence ID" value="SDH80137.1"/>
    <property type="molecule type" value="Genomic_DNA"/>
</dbReference>
<dbReference type="STRING" id="262004.SAMN04489796_104223"/>
<keyword evidence="2" id="KW-1185">Reference proteome</keyword>
<gene>
    <name evidence="1" type="ORF">SAMN04489796_104223</name>
</gene>
<proteinExistence type="predicted"/>
<protein>
    <submittedName>
        <fullName evidence="1">Uncharacterized protein</fullName>
    </submittedName>
</protein>
<accession>A0A1G8FDD9</accession>
<dbReference type="Proteomes" id="UP000199492">
    <property type="component" value="Unassembled WGS sequence"/>
</dbReference>
<dbReference type="AlphaFoldDB" id="A0A1G8FDD9"/>
<evidence type="ECO:0000313" key="1">
    <source>
        <dbReference type="EMBL" id="SDH80137.1"/>
    </source>
</evidence>
<evidence type="ECO:0000313" key="2">
    <source>
        <dbReference type="Proteomes" id="UP000199492"/>
    </source>
</evidence>
<dbReference type="RefSeq" id="WP_092468403.1">
    <property type="nucleotide sequence ID" value="NZ_FNCZ01000004.1"/>
</dbReference>
<organism evidence="1 2">
    <name type="scientific">Winogradskyella thalassocola</name>
    <dbReference type="NCBI Taxonomy" id="262004"/>
    <lineage>
        <taxon>Bacteria</taxon>
        <taxon>Pseudomonadati</taxon>
        <taxon>Bacteroidota</taxon>
        <taxon>Flavobacteriia</taxon>
        <taxon>Flavobacteriales</taxon>
        <taxon>Flavobacteriaceae</taxon>
        <taxon>Winogradskyella</taxon>
    </lineage>
</organism>
<dbReference type="OrthoDB" id="1148707at2"/>